<dbReference type="EMBL" id="JANIIK010000113">
    <property type="protein sequence ID" value="KAJ3591593.1"/>
    <property type="molecule type" value="Genomic_DNA"/>
</dbReference>
<evidence type="ECO:0000313" key="1">
    <source>
        <dbReference type="EMBL" id="KAJ3591593.1"/>
    </source>
</evidence>
<organism evidence="1 2">
    <name type="scientific">Muraenolepis orangiensis</name>
    <name type="common">Patagonian moray cod</name>
    <dbReference type="NCBI Taxonomy" id="630683"/>
    <lineage>
        <taxon>Eukaryota</taxon>
        <taxon>Metazoa</taxon>
        <taxon>Chordata</taxon>
        <taxon>Craniata</taxon>
        <taxon>Vertebrata</taxon>
        <taxon>Euteleostomi</taxon>
        <taxon>Actinopterygii</taxon>
        <taxon>Neopterygii</taxon>
        <taxon>Teleostei</taxon>
        <taxon>Neoteleostei</taxon>
        <taxon>Acanthomorphata</taxon>
        <taxon>Zeiogadaria</taxon>
        <taxon>Gadariae</taxon>
        <taxon>Gadiformes</taxon>
        <taxon>Muraenolepidoidei</taxon>
        <taxon>Muraenolepididae</taxon>
        <taxon>Muraenolepis</taxon>
    </lineage>
</organism>
<keyword evidence="2" id="KW-1185">Reference proteome</keyword>
<comment type="caution">
    <text evidence="1">The sequence shown here is derived from an EMBL/GenBank/DDBJ whole genome shotgun (WGS) entry which is preliminary data.</text>
</comment>
<evidence type="ECO:0000313" key="2">
    <source>
        <dbReference type="Proteomes" id="UP001148018"/>
    </source>
</evidence>
<reference evidence="1" key="1">
    <citation type="submission" date="2022-07" db="EMBL/GenBank/DDBJ databases">
        <title>Chromosome-level genome of Muraenolepis orangiensis.</title>
        <authorList>
            <person name="Kim J."/>
        </authorList>
    </citation>
    <scope>NUCLEOTIDE SEQUENCE</scope>
    <source>
        <strain evidence="1">KU_S4_2022</strain>
        <tissue evidence="1">Muscle</tissue>
    </source>
</reference>
<gene>
    <name evidence="1" type="ORF">NHX12_006726</name>
</gene>
<sequence length="128" mass="14466">MLVEIVQQRVPTPKWVKDILKFPLAMNAAQSYVAKHVGELDENGLRLFLRFCTGADLLFGKNITVTFIETSKFQSRPQANTCGCSLMLPVNDQNYPDLRSDFNAILNSAVWVMDIINYSVGCEGFLRF</sequence>
<protein>
    <submittedName>
        <fullName evidence="1">Uncharacterized protein</fullName>
    </submittedName>
</protein>
<dbReference type="AlphaFoldDB" id="A0A9Q0DNJ5"/>
<name>A0A9Q0DNJ5_9TELE</name>
<dbReference type="GO" id="GO:0004842">
    <property type="term" value="F:ubiquitin-protein transferase activity"/>
    <property type="evidence" value="ECO:0007669"/>
    <property type="project" value="InterPro"/>
</dbReference>
<proteinExistence type="predicted"/>
<dbReference type="SUPFAM" id="SSF56204">
    <property type="entry name" value="Hect, E3 ligase catalytic domain"/>
    <property type="match status" value="1"/>
</dbReference>
<accession>A0A9Q0DNJ5</accession>
<dbReference type="InterPro" id="IPR035983">
    <property type="entry name" value="Hect_E3_ubiquitin_ligase"/>
</dbReference>
<dbReference type="Proteomes" id="UP001148018">
    <property type="component" value="Unassembled WGS sequence"/>
</dbReference>
<dbReference type="OrthoDB" id="8921497at2759"/>